<protein>
    <recommendedName>
        <fullName evidence="4">Membrane-spanning protein</fullName>
    </recommendedName>
</protein>
<feature type="transmembrane region" description="Helical" evidence="1">
    <location>
        <begin position="95"/>
        <end position="117"/>
    </location>
</feature>
<feature type="transmembrane region" description="Helical" evidence="1">
    <location>
        <begin position="12"/>
        <end position="29"/>
    </location>
</feature>
<dbReference type="Proteomes" id="UP000295325">
    <property type="component" value="Unassembled WGS sequence"/>
</dbReference>
<gene>
    <name evidence="2" type="ORF">EDD71_11249</name>
</gene>
<dbReference type="InterPro" id="IPR014509">
    <property type="entry name" value="YjdF-like"/>
</dbReference>
<accession>A0A4V3EUC3</accession>
<sequence length="211" mass="24094">MKANSTNKKFNILLTVVIAMLFVTSSLSNLLNRNYVNFVTAAATLVIIFLIPAAVSKLHIRFPQNIWMIMIIYVFSANYLGTINSFYDRFWWWDIVLHALSGVIIGTIGYLLIFVINRKFDKDIKLTPAMAAIFTFSFSLSLGSVWEIYEFLMDHIFGLFMQKGSLVDTMLDIIADAAGALISSLLAFRHEKYRKGKALKELVEEFIELNR</sequence>
<dbReference type="Pfam" id="PF09997">
    <property type="entry name" value="DUF2238"/>
    <property type="match status" value="1"/>
</dbReference>
<keyword evidence="1" id="KW-0812">Transmembrane</keyword>
<evidence type="ECO:0008006" key="4">
    <source>
        <dbReference type="Google" id="ProtNLM"/>
    </source>
</evidence>
<dbReference type="EMBL" id="SOAZ01000012">
    <property type="protein sequence ID" value="TDT57268.1"/>
    <property type="molecule type" value="Genomic_DNA"/>
</dbReference>
<evidence type="ECO:0000256" key="1">
    <source>
        <dbReference type="SAM" id="Phobius"/>
    </source>
</evidence>
<keyword evidence="3" id="KW-1185">Reference proteome</keyword>
<feature type="transmembrane region" description="Helical" evidence="1">
    <location>
        <begin position="129"/>
        <end position="149"/>
    </location>
</feature>
<proteinExistence type="predicted"/>
<reference evidence="2 3" key="1">
    <citation type="submission" date="2019-03" db="EMBL/GenBank/DDBJ databases">
        <title>Genomic Encyclopedia of Type Strains, Phase IV (KMG-IV): sequencing the most valuable type-strain genomes for metagenomic binning, comparative biology and taxonomic classification.</title>
        <authorList>
            <person name="Goeker M."/>
        </authorList>
    </citation>
    <scope>NUCLEOTIDE SEQUENCE [LARGE SCALE GENOMIC DNA]</scope>
    <source>
        <strain evidence="2 3">DSM 24455</strain>
    </source>
</reference>
<evidence type="ECO:0000313" key="3">
    <source>
        <dbReference type="Proteomes" id="UP000295325"/>
    </source>
</evidence>
<name>A0A4V3EUC3_9CLOT</name>
<feature type="transmembrane region" description="Helical" evidence="1">
    <location>
        <begin position="35"/>
        <end position="54"/>
    </location>
</feature>
<organism evidence="2 3">
    <name type="scientific">Fonticella tunisiensis</name>
    <dbReference type="NCBI Taxonomy" id="1096341"/>
    <lineage>
        <taxon>Bacteria</taxon>
        <taxon>Bacillati</taxon>
        <taxon>Bacillota</taxon>
        <taxon>Clostridia</taxon>
        <taxon>Eubacteriales</taxon>
        <taxon>Clostridiaceae</taxon>
        <taxon>Fonticella</taxon>
    </lineage>
</organism>
<evidence type="ECO:0000313" key="2">
    <source>
        <dbReference type="EMBL" id="TDT57268.1"/>
    </source>
</evidence>
<comment type="caution">
    <text evidence="2">The sequence shown here is derived from an EMBL/GenBank/DDBJ whole genome shotgun (WGS) entry which is preliminary data.</text>
</comment>
<feature type="transmembrane region" description="Helical" evidence="1">
    <location>
        <begin position="169"/>
        <end position="188"/>
    </location>
</feature>
<dbReference type="AlphaFoldDB" id="A0A4V3EUC3"/>
<dbReference type="RefSeq" id="WP_166636410.1">
    <property type="nucleotide sequence ID" value="NZ_SOAZ01000012.1"/>
</dbReference>
<keyword evidence="1" id="KW-1133">Transmembrane helix</keyword>
<feature type="transmembrane region" description="Helical" evidence="1">
    <location>
        <begin position="66"/>
        <end position="83"/>
    </location>
</feature>
<keyword evidence="1" id="KW-0472">Membrane</keyword>